<evidence type="ECO:0000256" key="3">
    <source>
        <dbReference type="ARBA" id="ARBA00022723"/>
    </source>
</evidence>
<comment type="subcellular location">
    <subcellularLocation>
        <location evidence="1">Nucleus</location>
    </subcellularLocation>
</comment>
<evidence type="ECO:0000256" key="1">
    <source>
        <dbReference type="ARBA" id="ARBA00004123"/>
    </source>
</evidence>
<keyword evidence="5 11" id="KW-0863">Zinc-finger</keyword>
<dbReference type="GO" id="GO:0000978">
    <property type="term" value="F:RNA polymerase II cis-regulatory region sequence-specific DNA binding"/>
    <property type="evidence" value="ECO:0007669"/>
    <property type="project" value="TreeGrafter"/>
</dbReference>
<feature type="domain" description="C2H2-type" evidence="12">
    <location>
        <begin position="243"/>
        <end position="270"/>
    </location>
</feature>
<keyword evidence="8" id="KW-0238">DNA-binding</keyword>
<dbReference type="FunFam" id="3.30.160.60:FF:000016">
    <property type="entry name" value="zinc finger protein 37 homolog"/>
    <property type="match status" value="2"/>
</dbReference>
<dbReference type="FunFam" id="3.30.160.60:FF:002343">
    <property type="entry name" value="Zinc finger protein 33A"/>
    <property type="match status" value="1"/>
</dbReference>
<dbReference type="InterPro" id="IPR001909">
    <property type="entry name" value="KRAB"/>
</dbReference>
<evidence type="ECO:0000313" key="17">
    <source>
        <dbReference type="RefSeq" id="XP_012921281.1"/>
    </source>
</evidence>
<evidence type="ECO:0000313" key="15">
    <source>
        <dbReference type="RefSeq" id="XP_004865490.1"/>
    </source>
</evidence>
<dbReference type="FunFam" id="3.30.160.60:FF:000269">
    <property type="entry name" value="Zinc finger protein 287"/>
    <property type="match status" value="1"/>
</dbReference>
<keyword evidence="14" id="KW-1185">Reference proteome</keyword>
<dbReference type="InterPro" id="IPR050527">
    <property type="entry name" value="Snail/Krueppel_Znf"/>
</dbReference>
<evidence type="ECO:0000259" key="13">
    <source>
        <dbReference type="PROSITE" id="PS50805"/>
    </source>
</evidence>
<dbReference type="InterPro" id="IPR036051">
    <property type="entry name" value="KRAB_dom_sf"/>
</dbReference>
<dbReference type="SMART" id="SM00355">
    <property type="entry name" value="ZnF_C2H2"/>
    <property type="match status" value="7"/>
</dbReference>
<protein>
    <submittedName>
        <fullName evidence="15 16">Zinc finger protein 177 isoform X2</fullName>
    </submittedName>
</protein>
<keyword evidence="4" id="KW-0677">Repeat</keyword>
<organism evidence="14 17">
    <name type="scientific">Heterocephalus glaber</name>
    <name type="common">Naked mole rat</name>
    <dbReference type="NCBI Taxonomy" id="10181"/>
    <lineage>
        <taxon>Eukaryota</taxon>
        <taxon>Metazoa</taxon>
        <taxon>Chordata</taxon>
        <taxon>Craniata</taxon>
        <taxon>Vertebrata</taxon>
        <taxon>Euteleostomi</taxon>
        <taxon>Mammalia</taxon>
        <taxon>Eutheria</taxon>
        <taxon>Euarchontoglires</taxon>
        <taxon>Glires</taxon>
        <taxon>Rodentia</taxon>
        <taxon>Hystricomorpha</taxon>
        <taxon>Bathyergidae</taxon>
        <taxon>Heterocephalus</taxon>
    </lineage>
</organism>
<dbReference type="PANTHER" id="PTHR24388">
    <property type="entry name" value="ZINC FINGER PROTEIN"/>
    <property type="match status" value="1"/>
</dbReference>
<dbReference type="KEGG" id="hgl:101726368"/>
<dbReference type="GO" id="GO:0008270">
    <property type="term" value="F:zinc ion binding"/>
    <property type="evidence" value="ECO:0007669"/>
    <property type="project" value="UniProtKB-KW"/>
</dbReference>
<feature type="domain" description="C2H2-type" evidence="12">
    <location>
        <begin position="271"/>
        <end position="298"/>
    </location>
</feature>
<evidence type="ECO:0000256" key="5">
    <source>
        <dbReference type="ARBA" id="ARBA00022771"/>
    </source>
</evidence>
<feature type="domain" description="C2H2-type" evidence="12">
    <location>
        <begin position="411"/>
        <end position="438"/>
    </location>
</feature>
<dbReference type="PROSITE" id="PS50157">
    <property type="entry name" value="ZINC_FINGER_C2H2_2"/>
    <property type="match status" value="9"/>
</dbReference>
<proteinExistence type="inferred from homology"/>
<dbReference type="GO" id="GO:0005634">
    <property type="term" value="C:nucleus"/>
    <property type="evidence" value="ECO:0007669"/>
    <property type="project" value="UniProtKB-SubCell"/>
</dbReference>
<dbReference type="InterPro" id="IPR036236">
    <property type="entry name" value="Znf_C2H2_sf"/>
</dbReference>
<keyword evidence="6" id="KW-0862">Zinc</keyword>
<dbReference type="SMART" id="SM00349">
    <property type="entry name" value="KRAB"/>
    <property type="match status" value="1"/>
</dbReference>
<dbReference type="FunFam" id="3.30.160.60:FF:002254">
    <property type="entry name" value="Zinc finger protein 540"/>
    <property type="match status" value="2"/>
</dbReference>
<dbReference type="SUPFAM" id="SSF109640">
    <property type="entry name" value="KRAB domain (Kruppel-associated box)"/>
    <property type="match status" value="1"/>
</dbReference>
<dbReference type="SUPFAM" id="SSF57667">
    <property type="entry name" value="beta-beta-alpha zinc fingers"/>
    <property type="match status" value="5"/>
</dbReference>
<evidence type="ECO:0000313" key="14">
    <source>
        <dbReference type="Proteomes" id="UP000694906"/>
    </source>
</evidence>
<dbReference type="GeneID" id="101726368"/>
<dbReference type="PROSITE" id="PS00028">
    <property type="entry name" value="ZINC_FINGER_C2H2_1"/>
    <property type="match status" value="7"/>
</dbReference>
<name>A0AAX6QL68_HETGA</name>
<evidence type="ECO:0000259" key="12">
    <source>
        <dbReference type="PROSITE" id="PS50157"/>
    </source>
</evidence>
<dbReference type="Pfam" id="PF13912">
    <property type="entry name" value="zf-C2H2_6"/>
    <property type="match status" value="1"/>
</dbReference>
<dbReference type="Pfam" id="PF01352">
    <property type="entry name" value="KRAB"/>
    <property type="match status" value="1"/>
</dbReference>
<evidence type="ECO:0000313" key="16">
    <source>
        <dbReference type="RefSeq" id="XP_004865491.1"/>
    </source>
</evidence>
<gene>
    <name evidence="15 16 17" type="primary">LOC101726368</name>
</gene>
<evidence type="ECO:0000256" key="8">
    <source>
        <dbReference type="ARBA" id="ARBA00023125"/>
    </source>
</evidence>
<dbReference type="RefSeq" id="XP_004865491.1">
    <property type="nucleotide sequence ID" value="XM_004865434.3"/>
</dbReference>
<dbReference type="FunFam" id="3.30.160.60:FF:002971">
    <property type="entry name" value="Zinc finger protein"/>
    <property type="match status" value="1"/>
</dbReference>
<dbReference type="CDD" id="cd07765">
    <property type="entry name" value="KRAB_A-box"/>
    <property type="match status" value="1"/>
</dbReference>
<feature type="domain" description="C2H2-type" evidence="12">
    <location>
        <begin position="327"/>
        <end position="354"/>
    </location>
</feature>
<dbReference type="InterPro" id="IPR013087">
    <property type="entry name" value="Znf_C2H2_type"/>
</dbReference>
<dbReference type="Gene3D" id="6.10.140.140">
    <property type="match status" value="1"/>
</dbReference>
<reference evidence="15 16" key="1">
    <citation type="submission" date="2025-04" db="UniProtKB">
        <authorList>
            <consortium name="RefSeq"/>
        </authorList>
    </citation>
    <scope>IDENTIFICATION</scope>
</reference>
<keyword evidence="3" id="KW-0479">Metal-binding</keyword>
<dbReference type="PANTHER" id="PTHR24388:SF96">
    <property type="entry name" value="GENE, 32687-RELATED"/>
    <property type="match status" value="1"/>
</dbReference>
<dbReference type="RefSeq" id="XP_004865490.1">
    <property type="nucleotide sequence ID" value="XM_004865433.3"/>
</dbReference>
<feature type="domain" description="C2H2-type" evidence="12">
    <location>
        <begin position="299"/>
        <end position="326"/>
    </location>
</feature>
<evidence type="ECO:0000256" key="4">
    <source>
        <dbReference type="ARBA" id="ARBA00022737"/>
    </source>
</evidence>
<sequence>MATGLLTAQSQNSVTFQEVAVDFSHEEWALLNPAQKSLYRDVTLENFKNLASVAGYQVCKHSLTSKVEQGELRTEEREVLQSACAGWQAQLKSKDAIPMQNVPRDTSSGIRMVRTQPGTKPVESNHCEKFFRKNLHFFYTRHFKEEKSCRYIEYGKVFRHSSAPRSHVKKAFSGESTLMKHLRILTGECAHECNQCGISLTLHPSFSAYGQIHAGEKLCKCTDYGKTSSFNVHKNIQTMEEGLGRNECGKAFTGPVSLQKYVRTHTGEKFYECSDCGKVFIFQSSLKKHMRSHTGEKPYECNHCGKSFSQSSHLNVHRRTHTGEKPYQCKECGKAFTVPSSLQKHVRTHTGEKPYECSDCGKAFIDQSSLKKHTRSHTGEKPYKCNQCGKSFSTGSYLIVHKRTHTGEKTYECKECGKAFRNSSCLRVHVRTHTGEKPYKCIECGKAFSTSTNLIMHKRMHTGQKV</sequence>
<comment type="similarity">
    <text evidence="2">Belongs to the krueppel C2H2-type zinc-finger protein family.</text>
</comment>
<evidence type="ECO:0000256" key="6">
    <source>
        <dbReference type="ARBA" id="ARBA00022833"/>
    </source>
</evidence>
<dbReference type="AlphaFoldDB" id="A0AAX6QL68"/>
<accession>A0AAX6QL68</accession>
<feature type="domain" description="KRAB" evidence="13">
    <location>
        <begin position="14"/>
        <end position="85"/>
    </location>
</feature>
<evidence type="ECO:0000256" key="9">
    <source>
        <dbReference type="ARBA" id="ARBA00023163"/>
    </source>
</evidence>
<keyword evidence="7" id="KW-0805">Transcription regulation</keyword>
<evidence type="ECO:0000256" key="7">
    <source>
        <dbReference type="ARBA" id="ARBA00023015"/>
    </source>
</evidence>
<dbReference type="Gene3D" id="3.30.160.60">
    <property type="entry name" value="Classic Zinc Finger"/>
    <property type="match status" value="9"/>
</dbReference>
<dbReference type="Pfam" id="PF00096">
    <property type="entry name" value="zf-C2H2"/>
    <property type="match status" value="4"/>
</dbReference>
<feature type="domain" description="C2H2-type" evidence="12">
    <location>
        <begin position="191"/>
        <end position="218"/>
    </location>
</feature>
<dbReference type="GO" id="GO:0000981">
    <property type="term" value="F:DNA-binding transcription factor activity, RNA polymerase II-specific"/>
    <property type="evidence" value="ECO:0007669"/>
    <property type="project" value="TreeGrafter"/>
</dbReference>
<dbReference type="RefSeq" id="XP_012921281.1">
    <property type="nucleotide sequence ID" value="XM_013065827.2"/>
</dbReference>
<dbReference type="Proteomes" id="UP000694906">
    <property type="component" value="Unplaced"/>
</dbReference>
<evidence type="ECO:0000256" key="10">
    <source>
        <dbReference type="ARBA" id="ARBA00023242"/>
    </source>
</evidence>
<feature type="domain" description="C2H2-type" evidence="12">
    <location>
        <begin position="439"/>
        <end position="466"/>
    </location>
</feature>
<keyword evidence="9" id="KW-0804">Transcription</keyword>
<dbReference type="Pfam" id="PF13465">
    <property type="entry name" value="zf-H2C2_2"/>
    <property type="match status" value="1"/>
</dbReference>
<evidence type="ECO:0000256" key="11">
    <source>
        <dbReference type="PROSITE-ProRule" id="PRU00042"/>
    </source>
</evidence>
<feature type="domain" description="C2H2-type" evidence="12">
    <location>
        <begin position="355"/>
        <end position="382"/>
    </location>
</feature>
<keyword evidence="10" id="KW-0539">Nucleus</keyword>
<evidence type="ECO:0000256" key="2">
    <source>
        <dbReference type="ARBA" id="ARBA00006991"/>
    </source>
</evidence>
<feature type="domain" description="C2H2-type" evidence="12">
    <location>
        <begin position="383"/>
        <end position="410"/>
    </location>
</feature>
<dbReference type="PROSITE" id="PS50805">
    <property type="entry name" value="KRAB"/>
    <property type="match status" value="1"/>
</dbReference>